<accession>A0ACC2FUU0</accession>
<protein>
    <submittedName>
        <fullName evidence="1">Uncharacterized protein</fullName>
    </submittedName>
</protein>
<gene>
    <name evidence="1" type="ORF">DPEC_G00241720</name>
</gene>
<dbReference type="EMBL" id="CM055748">
    <property type="protein sequence ID" value="KAJ7995164.1"/>
    <property type="molecule type" value="Genomic_DNA"/>
</dbReference>
<comment type="caution">
    <text evidence="1">The sequence shown here is derived from an EMBL/GenBank/DDBJ whole genome shotgun (WGS) entry which is preliminary data.</text>
</comment>
<name>A0ACC2FUU0_DALPE</name>
<proteinExistence type="predicted"/>
<dbReference type="Proteomes" id="UP001157502">
    <property type="component" value="Chromosome 21"/>
</dbReference>
<evidence type="ECO:0000313" key="2">
    <source>
        <dbReference type="Proteomes" id="UP001157502"/>
    </source>
</evidence>
<evidence type="ECO:0000313" key="1">
    <source>
        <dbReference type="EMBL" id="KAJ7995164.1"/>
    </source>
</evidence>
<keyword evidence="2" id="KW-1185">Reference proteome</keyword>
<reference evidence="1" key="1">
    <citation type="submission" date="2021-05" db="EMBL/GenBank/DDBJ databases">
        <authorList>
            <person name="Pan Q."/>
            <person name="Jouanno E."/>
            <person name="Zahm M."/>
            <person name="Klopp C."/>
            <person name="Cabau C."/>
            <person name="Louis A."/>
            <person name="Berthelot C."/>
            <person name="Parey E."/>
            <person name="Roest Crollius H."/>
            <person name="Montfort J."/>
            <person name="Robinson-Rechavi M."/>
            <person name="Bouchez O."/>
            <person name="Lampietro C."/>
            <person name="Lopez Roques C."/>
            <person name="Donnadieu C."/>
            <person name="Postlethwait J."/>
            <person name="Bobe J."/>
            <person name="Dillon D."/>
            <person name="Chandos A."/>
            <person name="von Hippel F."/>
            <person name="Guiguen Y."/>
        </authorList>
    </citation>
    <scope>NUCLEOTIDE SEQUENCE</scope>
    <source>
        <strain evidence="1">YG-Jan2019</strain>
    </source>
</reference>
<organism evidence="1 2">
    <name type="scientific">Dallia pectoralis</name>
    <name type="common">Alaska blackfish</name>
    <dbReference type="NCBI Taxonomy" id="75939"/>
    <lineage>
        <taxon>Eukaryota</taxon>
        <taxon>Metazoa</taxon>
        <taxon>Chordata</taxon>
        <taxon>Craniata</taxon>
        <taxon>Vertebrata</taxon>
        <taxon>Euteleostomi</taxon>
        <taxon>Actinopterygii</taxon>
        <taxon>Neopterygii</taxon>
        <taxon>Teleostei</taxon>
        <taxon>Protacanthopterygii</taxon>
        <taxon>Esociformes</taxon>
        <taxon>Umbridae</taxon>
        <taxon>Dallia</taxon>
    </lineage>
</organism>
<sequence length="115" mass="12310">MSRRPAPLTCLSVTRLRSTITATLSTSVIDASVPTAPPTFSRRSSTPPPTLRPHPSFSSPSSPFQARYCCCGKKGARGRDEASKTDHCPPPRLKPENAVLSAEWLGLPAVTQTAH</sequence>